<organism evidence="1 2">
    <name type="scientific">Devosia psychrophila</name>
    <dbReference type="NCBI Taxonomy" id="728005"/>
    <lineage>
        <taxon>Bacteria</taxon>
        <taxon>Pseudomonadati</taxon>
        <taxon>Pseudomonadota</taxon>
        <taxon>Alphaproteobacteria</taxon>
        <taxon>Hyphomicrobiales</taxon>
        <taxon>Devosiaceae</taxon>
        <taxon>Devosia</taxon>
    </lineage>
</organism>
<gene>
    <name evidence="1" type="ORF">WH91_19685</name>
</gene>
<sequence>MHVAPGAANPQNMEHAVQITAIVLRWSGLAPSFSRQKLSNEPPLCVRQIPACQNRLLKSSLESQQRRFGNPVCQHDLVFVHLTDKGVMDPKLLYESPFRDIAASGPEQVFSIERTDQLVDVIPCLNDT</sequence>
<reference evidence="1 2" key="1">
    <citation type="submission" date="2015-03" db="EMBL/GenBank/DDBJ databases">
        <authorList>
            <person name="Lepp D."/>
            <person name="Hassan Y.I."/>
            <person name="Li X.-Z."/>
            <person name="Zhou T."/>
        </authorList>
    </citation>
    <scope>NUCLEOTIDE SEQUENCE [LARGE SCALE GENOMIC DNA]</scope>
    <source>
        <strain evidence="1 2">Cr7-05</strain>
    </source>
</reference>
<protein>
    <submittedName>
        <fullName evidence="1">Uncharacterized protein</fullName>
    </submittedName>
</protein>
<name>A0ABR5DTV4_9HYPH</name>
<accession>A0ABR5DTV4</accession>
<dbReference type="Proteomes" id="UP000033519">
    <property type="component" value="Unassembled WGS sequence"/>
</dbReference>
<dbReference type="EMBL" id="LAPV01000170">
    <property type="protein sequence ID" value="KKC31455.1"/>
    <property type="molecule type" value="Genomic_DNA"/>
</dbReference>
<keyword evidence="2" id="KW-1185">Reference proteome</keyword>
<evidence type="ECO:0000313" key="2">
    <source>
        <dbReference type="Proteomes" id="UP000033519"/>
    </source>
</evidence>
<comment type="caution">
    <text evidence="1">The sequence shown here is derived from an EMBL/GenBank/DDBJ whole genome shotgun (WGS) entry which is preliminary data.</text>
</comment>
<proteinExistence type="predicted"/>
<evidence type="ECO:0000313" key="1">
    <source>
        <dbReference type="EMBL" id="KKC31455.1"/>
    </source>
</evidence>